<accession>A0A163JL07</accession>
<keyword evidence="3" id="KW-1185">Reference proteome</keyword>
<dbReference type="STRING" id="59843.A3958_11855"/>
<dbReference type="EMBL" id="LWMH01000001">
    <property type="protein sequence ID" value="KZS46647.1"/>
    <property type="molecule type" value="Genomic_DNA"/>
</dbReference>
<evidence type="ECO:0000313" key="3">
    <source>
        <dbReference type="Proteomes" id="UP000076796"/>
    </source>
</evidence>
<dbReference type="OrthoDB" id="2625511at2"/>
<name>A0A163JL07_9BACL</name>
<protein>
    <submittedName>
        <fullName evidence="2">Uncharacterized protein</fullName>
    </submittedName>
</protein>
<dbReference type="GeneID" id="97558018"/>
<keyword evidence="1" id="KW-0732">Signal</keyword>
<dbReference type="Proteomes" id="UP000076796">
    <property type="component" value="Unassembled WGS sequence"/>
</dbReference>
<dbReference type="AlphaFoldDB" id="A0A163JL07"/>
<feature type="signal peptide" evidence="1">
    <location>
        <begin position="1"/>
        <end position="26"/>
    </location>
</feature>
<organism evidence="2 3">
    <name type="scientific">Paenibacillus glucanolyticus</name>
    <dbReference type="NCBI Taxonomy" id="59843"/>
    <lineage>
        <taxon>Bacteria</taxon>
        <taxon>Bacillati</taxon>
        <taxon>Bacillota</taxon>
        <taxon>Bacilli</taxon>
        <taxon>Bacillales</taxon>
        <taxon>Paenibacillaceae</taxon>
        <taxon>Paenibacillus</taxon>
    </lineage>
</organism>
<reference evidence="2" key="1">
    <citation type="journal article" date="2016" name="Genome Announc.">
        <title>Draft genomes of two strains of Paenibacillus glucanolyticus with capability to degrade lignocellulose.</title>
        <authorList>
            <person name="Mathews S.L."/>
            <person name="Pawlak J."/>
            <person name="Grunden A.M."/>
        </authorList>
    </citation>
    <scope>NUCLEOTIDE SEQUENCE [LARGE SCALE GENOMIC DNA]</scope>
    <source>
        <strain evidence="2">SLM1</strain>
    </source>
</reference>
<dbReference type="RefSeq" id="WP_006207865.1">
    <property type="nucleotide sequence ID" value="NZ_CP147845.1"/>
</dbReference>
<evidence type="ECO:0000256" key="1">
    <source>
        <dbReference type="SAM" id="SignalP"/>
    </source>
</evidence>
<evidence type="ECO:0000313" key="2">
    <source>
        <dbReference type="EMBL" id="KZS46647.1"/>
    </source>
</evidence>
<proteinExistence type="predicted"/>
<comment type="caution">
    <text evidence="2">The sequence shown here is derived from an EMBL/GenBank/DDBJ whole genome shotgun (WGS) entry which is preliminary data.</text>
</comment>
<sequence length="239" mass="25001">MKHRLFGKLALSAALLGGTAALPVHASGADTPGDVSSQTGKSAPAETIEIAAVHTLPNPLELAEKYAPETVQDWKETLEKYGKLAGAEGTFQFAATTAAATVRVNDDSKPGEVKDPVEATISFKATPAKDIQELIDSGEIKEFTATGVNDVGMPPEGVTIQRTEAVKAGGGEAPSSFVPAGVEGTKAVKISDEDLAFIHARVDLFKAADSKDSAAIQEALTKLLNQYKEQITKLEAEAK</sequence>
<gene>
    <name evidence="2" type="ORF">AWU65_12315</name>
</gene>
<feature type="chain" id="PRO_5007843437" evidence="1">
    <location>
        <begin position="27"/>
        <end position="239"/>
    </location>
</feature>